<dbReference type="AlphaFoldDB" id="A0A1F7GDC2"/>
<evidence type="ECO:0000256" key="10">
    <source>
        <dbReference type="ARBA" id="ARBA00060855"/>
    </source>
</evidence>
<dbReference type="GO" id="GO:0046872">
    <property type="term" value="F:metal ion binding"/>
    <property type="evidence" value="ECO:0007669"/>
    <property type="project" value="UniProtKB-KW"/>
</dbReference>
<keyword evidence="5 11" id="KW-0460">Magnesium</keyword>
<evidence type="ECO:0000256" key="9">
    <source>
        <dbReference type="ARBA" id="ARBA00048781"/>
    </source>
</evidence>
<keyword evidence="2 11" id="KW-0479">Metal-binding</keyword>
<comment type="catalytic activity">
    <reaction evidence="8 11">
        <text>ITP + H2O = IDP + phosphate + H(+)</text>
        <dbReference type="Rhea" id="RHEA:28330"/>
        <dbReference type="ChEBI" id="CHEBI:15377"/>
        <dbReference type="ChEBI" id="CHEBI:15378"/>
        <dbReference type="ChEBI" id="CHEBI:43474"/>
        <dbReference type="ChEBI" id="CHEBI:58280"/>
        <dbReference type="ChEBI" id="CHEBI:61402"/>
        <dbReference type="EC" id="3.6.1.73"/>
    </reaction>
</comment>
<dbReference type="HAMAP" id="MF_00648">
    <property type="entry name" value="Non_canon_purine_NTPase_YjjX"/>
    <property type="match status" value="1"/>
</dbReference>
<feature type="domain" description="Non-canonical purine NTP phosphatase/PRRC1" evidence="12">
    <location>
        <begin position="11"/>
        <end position="173"/>
    </location>
</feature>
<comment type="caution">
    <text evidence="13">The sequence shown here is derived from an EMBL/GenBank/DDBJ whole genome shotgun (WGS) entry which is preliminary data.</text>
</comment>
<dbReference type="FunFam" id="3.90.950.10:FF:000002">
    <property type="entry name" value="Inosine/xanthosine triphosphatase"/>
    <property type="match status" value="1"/>
</dbReference>
<evidence type="ECO:0000256" key="11">
    <source>
        <dbReference type="HAMAP-Rule" id="MF_00648"/>
    </source>
</evidence>
<evidence type="ECO:0000256" key="3">
    <source>
        <dbReference type="ARBA" id="ARBA00022741"/>
    </source>
</evidence>
<feature type="binding site" evidence="11">
    <location>
        <begin position="12"/>
        <end position="17"/>
    </location>
    <ligand>
        <name>substrate</name>
    </ligand>
</feature>
<gene>
    <name evidence="13" type="ORF">A2774_00445</name>
</gene>
<evidence type="ECO:0000313" key="13">
    <source>
        <dbReference type="EMBL" id="OGK16951.1"/>
    </source>
</evidence>
<dbReference type="PANTHER" id="PTHR34699:SF2">
    <property type="entry name" value="NON-CANONICAL PURINE NTP PHOSPHATASE_PRRC1 DOMAIN-CONTAINING PROTEIN"/>
    <property type="match status" value="1"/>
</dbReference>
<keyword evidence="7 11" id="KW-0464">Manganese</keyword>
<dbReference type="InterPro" id="IPR002786">
    <property type="entry name" value="Non_canon_purine_NTPase"/>
</dbReference>
<dbReference type="Gene3D" id="3.90.950.10">
    <property type="match status" value="1"/>
</dbReference>
<protein>
    <recommendedName>
        <fullName evidence="11">Probable inosine/xanthosine triphosphatase</fullName>
        <shortName evidence="11">ITPase/XTPase</shortName>
        <ecNumber evidence="11">3.6.1.73</ecNumber>
    </recommendedName>
    <alternativeName>
        <fullName evidence="11">Non-canonical purine NTP phosphatase</fullName>
    </alternativeName>
    <alternativeName>
        <fullName evidence="11">Non-standard purine NTP phosphatase</fullName>
    </alternativeName>
    <alternativeName>
        <fullName evidence="11">Nucleoside-triphosphate phosphatase</fullName>
        <shortName evidence="11">NTPase</shortName>
    </alternativeName>
</protein>
<accession>A0A1F7GDC2</accession>
<dbReference type="Proteomes" id="UP000177208">
    <property type="component" value="Unassembled WGS sequence"/>
</dbReference>
<dbReference type="InterPro" id="IPR029001">
    <property type="entry name" value="ITPase-like_fam"/>
</dbReference>
<dbReference type="GO" id="GO:0103023">
    <property type="term" value="F:ITPase activity"/>
    <property type="evidence" value="ECO:0007669"/>
    <property type="project" value="UniProtKB-EC"/>
</dbReference>
<dbReference type="GO" id="GO:0009117">
    <property type="term" value="P:nucleotide metabolic process"/>
    <property type="evidence" value="ECO:0007669"/>
    <property type="project" value="UniProtKB-KW"/>
</dbReference>
<proteinExistence type="inferred from homology"/>
<evidence type="ECO:0000256" key="4">
    <source>
        <dbReference type="ARBA" id="ARBA00022801"/>
    </source>
</evidence>
<keyword evidence="4 11" id="KW-0378">Hydrolase</keyword>
<dbReference type="EMBL" id="MFZG01000015">
    <property type="protein sequence ID" value="OGK16951.1"/>
    <property type="molecule type" value="Genomic_DNA"/>
</dbReference>
<dbReference type="EC" id="3.6.1.73" evidence="11"/>
<comment type="caution">
    <text evidence="11">Lacks conserved residue(s) required for the propagation of feature annotation.</text>
</comment>
<keyword evidence="3 11" id="KW-0547">Nucleotide-binding</keyword>
<evidence type="ECO:0000256" key="7">
    <source>
        <dbReference type="ARBA" id="ARBA00023211"/>
    </source>
</evidence>
<dbReference type="SUPFAM" id="SSF52972">
    <property type="entry name" value="ITPase-like"/>
    <property type="match status" value="1"/>
</dbReference>
<comment type="function">
    <text evidence="11">Phosphatase that hydrolyzes non-canonical purine nucleotides such as XTP and ITP to their respective diphosphate derivatives. Probably excludes non-canonical purines from DNA/RNA precursor pool, thus preventing their incorporation into DNA/RNA and avoiding chromosomal lesions.</text>
</comment>
<dbReference type="PANTHER" id="PTHR34699">
    <property type="match status" value="1"/>
</dbReference>
<keyword evidence="6 11" id="KW-0546">Nucleotide metabolism</keyword>
<dbReference type="GO" id="GO:0006772">
    <property type="term" value="P:thiamine metabolic process"/>
    <property type="evidence" value="ECO:0007669"/>
    <property type="project" value="TreeGrafter"/>
</dbReference>
<evidence type="ECO:0000259" key="12">
    <source>
        <dbReference type="Pfam" id="PF01931"/>
    </source>
</evidence>
<evidence type="ECO:0000313" key="14">
    <source>
        <dbReference type="Proteomes" id="UP000177208"/>
    </source>
</evidence>
<evidence type="ECO:0000256" key="5">
    <source>
        <dbReference type="ARBA" id="ARBA00022842"/>
    </source>
</evidence>
<comment type="cofactor">
    <cofactor evidence="1">
        <name>Mn(2+)</name>
        <dbReference type="ChEBI" id="CHEBI:29035"/>
    </cofactor>
</comment>
<comment type="cofactor">
    <cofactor evidence="11">
        <name>Mg(2+)</name>
        <dbReference type="ChEBI" id="CHEBI:18420"/>
    </cofactor>
    <cofactor evidence="11">
        <name>Mn(2+)</name>
        <dbReference type="ChEBI" id="CHEBI:29035"/>
    </cofactor>
    <text evidence="11">Binds 1 divalent metal cation per subunit; can use either Mg(2+) or Mn(2+).</text>
</comment>
<evidence type="ECO:0000256" key="8">
    <source>
        <dbReference type="ARBA" id="ARBA00048174"/>
    </source>
</evidence>
<evidence type="ECO:0000256" key="1">
    <source>
        <dbReference type="ARBA" id="ARBA00001936"/>
    </source>
</evidence>
<comment type="catalytic activity">
    <reaction evidence="9 11">
        <text>XTP + H2O = XDP + phosphate + H(+)</text>
        <dbReference type="Rhea" id="RHEA:28406"/>
        <dbReference type="ChEBI" id="CHEBI:15377"/>
        <dbReference type="ChEBI" id="CHEBI:15378"/>
        <dbReference type="ChEBI" id="CHEBI:43474"/>
        <dbReference type="ChEBI" id="CHEBI:59884"/>
        <dbReference type="ChEBI" id="CHEBI:61314"/>
        <dbReference type="EC" id="3.6.1.73"/>
    </reaction>
</comment>
<dbReference type="InterPro" id="IPR050299">
    <property type="entry name" value="YjjX_NTPase"/>
</dbReference>
<sequence>MIKKGMIVAVGSTNKTKINPVKEVFEHFYKNVKVVGIKADSDVEDQPMEDESMFRGALNRAKAAITNVKNAEFGVGIEGGLHKFSYGWFERSLVVIMNKKGKYGVGSSGGLTLPKKVINLIQQGKNLEEAIDEIFGTKKIGEGIGMFGIMTKGIVTRAEGVKHGVAFALARFLHKKIYGA</sequence>
<evidence type="ECO:0000256" key="2">
    <source>
        <dbReference type="ARBA" id="ARBA00022723"/>
    </source>
</evidence>
<comment type="similarity">
    <text evidence="10 11">Belongs to the YjjX NTPase family.</text>
</comment>
<dbReference type="Pfam" id="PF01931">
    <property type="entry name" value="NTPase_I-T"/>
    <property type="match status" value="1"/>
</dbReference>
<comment type="subunit">
    <text evidence="11">Homodimer.</text>
</comment>
<dbReference type="NCBIfam" id="TIGR00258">
    <property type="entry name" value="inosine/xanthosine triphosphatase"/>
    <property type="match status" value="1"/>
</dbReference>
<reference evidence="13 14" key="1">
    <citation type="journal article" date="2016" name="Nat. Commun.">
        <title>Thousands of microbial genomes shed light on interconnected biogeochemical processes in an aquifer system.</title>
        <authorList>
            <person name="Anantharaman K."/>
            <person name="Brown C.T."/>
            <person name="Hug L.A."/>
            <person name="Sharon I."/>
            <person name="Castelle C.J."/>
            <person name="Probst A.J."/>
            <person name="Thomas B.C."/>
            <person name="Singh A."/>
            <person name="Wilkins M.J."/>
            <person name="Karaoz U."/>
            <person name="Brodie E.L."/>
            <person name="Williams K.H."/>
            <person name="Hubbard S.S."/>
            <person name="Banfield J.F."/>
        </authorList>
    </citation>
    <scope>NUCLEOTIDE SEQUENCE [LARGE SCALE GENOMIC DNA]</scope>
</reference>
<feature type="binding site" evidence="11">
    <location>
        <position position="40"/>
    </location>
    <ligand>
        <name>Mg(2+)</name>
        <dbReference type="ChEBI" id="CHEBI:18420"/>
    </ligand>
</feature>
<name>A0A1F7GDC2_9BACT</name>
<organism evidence="13 14">
    <name type="scientific">Candidatus Roizmanbacteria bacterium RIFCSPHIGHO2_01_FULL_39_12c</name>
    <dbReference type="NCBI Taxonomy" id="1802031"/>
    <lineage>
        <taxon>Bacteria</taxon>
        <taxon>Candidatus Roizmaniibacteriota</taxon>
    </lineage>
</organism>
<dbReference type="GO" id="GO:0000166">
    <property type="term" value="F:nucleotide binding"/>
    <property type="evidence" value="ECO:0007669"/>
    <property type="project" value="UniProtKB-KW"/>
</dbReference>
<evidence type="ECO:0000256" key="6">
    <source>
        <dbReference type="ARBA" id="ARBA00023080"/>
    </source>
</evidence>
<dbReference type="InterPro" id="IPR026533">
    <property type="entry name" value="NTPase/PRRC1"/>
</dbReference>